<evidence type="ECO:0000313" key="2">
    <source>
        <dbReference type="Proteomes" id="UP000326950"/>
    </source>
</evidence>
<reference evidence="1 2" key="1">
    <citation type="submission" date="2019-04" db="EMBL/GenBank/DDBJ databases">
        <title>Friends and foes A comparative genomics study of 23 Aspergillus species from section Flavi.</title>
        <authorList>
            <consortium name="DOE Joint Genome Institute"/>
            <person name="Kjaerbolling I."/>
            <person name="Vesth T."/>
            <person name="Frisvad J.C."/>
            <person name="Nybo J.L."/>
            <person name="Theobald S."/>
            <person name="Kildgaard S."/>
            <person name="Isbrandt T."/>
            <person name="Kuo A."/>
            <person name="Sato A."/>
            <person name="Lyhne E.K."/>
            <person name="Kogle M.E."/>
            <person name="Wiebenga A."/>
            <person name="Kun R.S."/>
            <person name="Lubbers R.J."/>
            <person name="Makela M.R."/>
            <person name="Barry K."/>
            <person name="Chovatia M."/>
            <person name="Clum A."/>
            <person name="Daum C."/>
            <person name="Haridas S."/>
            <person name="He G."/>
            <person name="LaButti K."/>
            <person name="Lipzen A."/>
            <person name="Mondo S."/>
            <person name="Riley R."/>
            <person name="Salamov A."/>
            <person name="Simmons B.A."/>
            <person name="Magnuson J.K."/>
            <person name="Henrissat B."/>
            <person name="Mortensen U.H."/>
            <person name="Larsen T.O."/>
            <person name="Devries R.P."/>
            <person name="Grigoriev I.V."/>
            <person name="Machida M."/>
            <person name="Baker S.E."/>
            <person name="Andersen M.R."/>
        </authorList>
    </citation>
    <scope>NUCLEOTIDE SEQUENCE [LARGE SCALE GENOMIC DNA]</scope>
    <source>
        <strain evidence="1 2">CBS 117626</strain>
    </source>
</reference>
<organism evidence="1 2">
    <name type="scientific">Aspergillus tamarii</name>
    <dbReference type="NCBI Taxonomy" id="41984"/>
    <lineage>
        <taxon>Eukaryota</taxon>
        <taxon>Fungi</taxon>
        <taxon>Dikarya</taxon>
        <taxon>Ascomycota</taxon>
        <taxon>Pezizomycotina</taxon>
        <taxon>Eurotiomycetes</taxon>
        <taxon>Eurotiomycetidae</taxon>
        <taxon>Eurotiales</taxon>
        <taxon>Aspergillaceae</taxon>
        <taxon>Aspergillus</taxon>
        <taxon>Aspergillus subgen. Circumdati</taxon>
    </lineage>
</organism>
<dbReference type="OrthoDB" id="4187771at2759"/>
<evidence type="ECO:0000313" key="1">
    <source>
        <dbReference type="EMBL" id="KAE8160260.1"/>
    </source>
</evidence>
<keyword evidence="2" id="KW-1185">Reference proteome</keyword>
<proteinExistence type="predicted"/>
<dbReference type="Proteomes" id="UP000326950">
    <property type="component" value="Unassembled WGS sequence"/>
</dbReference>
<dbReference type="AlphaFoldDB" id="A0A5N6UP48"/>
<name>A0A5N6UP48_ASPTM</name>
<protein>
    <submittedName>
        <fullName evidence="1">Uncharacterized protein</fullName>
    </submittedName>
</protein>
<gene>
    <name evidence="1" type="ORF">BDV40DRAFT_302447</name>
</gene>
<dbReference type="EMBL" id="ML738660">
    <property type="protein sequence ID" value="KAE8160260.1"/>
    <property type="molecule type" value="Genomic_DNA"/>
</dbReference>
<sequence length="146" mass="15077">MLPYVLAASFQLDALMSSLPYRLIQRSLPGSLGTAPEGAVGYQPPPGPVVNHAQPTKTRPVVDTTATVASTTATQGLLHESKQEAAELNSAPPVTADSPDNVAILTGAATKTQAMMERTQAATAGRDVGLTPASLFLSVVLTVLQL</sequence>
<accession>A0A5N6UP48</accession>